<name>A0AAJ0GJJ8_9PEZI</name>
<evidence type="ECO:0000256" key="3">
    <source>
        <dbReference type="ARBA" id="ARBA00022692"/>
    </source>
</evidence>
<dbReference type="GO" id="GO:0022857">
    <property type="term" value="F:transmembrane transporter activity"/>
    <property type="evidence" value="ECO:0007669"/>
    <property type="project" value="InterPro"/>
</dbReference>
<evidence type="ECO:0000256" key="4">
    <source>
        <dbReference type="ARBA" id="ARBA00022989"/>
    </source>
</evidence>
<feature type="transmembrane region" description="Helical" evidence="6">
    <location>
        <begin position="179"/>
        <end position="198"/>
    </location>
</feature>
<keyword evidence="5 6" id="KW-0472">Membrane</keyword>
<evidence type="ECO:0000313" key="7">
    <source>
        <dbReference type="EMBL" id="KAK3058733.1"/>
    </source>
</evidence>
<dbReference type="Pfam" id="PF13520">
    <property type="entry name" value="AA_permease_2"/>
    <property type="match status" value="1"/>
</dbReference>
<sequence length="328" mass="36050">MVTVPSVTPEYKPASFVFATFINNTGYDQAGIAFIVGLINTNWPFCCLDCATHLAEEVPRPERNIPIAICGTVAIGFTTAWFFAVAMFFSLYGDFEQLVNTETGVPILVLFYSALTGRSAQVAGAIVLESLILATGLGCQIASHTWQSRLLWSFARDGGVPFSRYFAHCSEKLDVPLRAHLFSCGLVAIVGSLYLGSYTAFNSMVTATIVLLYISYAVPIFSLLFVRGRNNLRHGPFWLGKVGMVANVVVLCWTMFTLVMYSFPYTMPVQAGNMNYVSAVYAAVSLIVAADWFLRGKKQYGNSKESRQTLLAEVVHRRASVGSTEFVH</sequence>
<dbReference type="PANTHER" id="PTHR45649:SF7">
    <property type="entry name" value="CHOLINE TRANSPORT PROTEIN"/>
    <property type="match status" value="1"/>
</dbReference>
<dbReference type="Proteomes" id="UP001271007">
    <property type="component" value="Unassembled WGS sequence"/>
</dbReference>
<keyword evidence="4 6" id="KW-1133">Transmembrane helix</keyword>
<reference evidence="7" key="1">
    <citation type="submission" date="2023-04" db="EMBL/GenBank/DDBJ databases">
        <title>Black Yeasts Isolated from many extreme environments.</title>
        <authorList>
            <person name="Coleine C."/>
            <person name="Stajich J.E."/>
            <person name="Selbmann L."/>
        </authorList>
    </citation>
    <scope>NUCLEOTIDE SEQUENCE</scope>
    <source>
        <strain evidence="7">CCFEE 5312</strain>
    </source>
</reference>
<protein>
    <submittedName>
        <fullName evidence="7">Choline transporter</fullName>
    </submittedName>
</protein>
<keyword evidence="3 6" id="KW-0812">Transmembrane</keyword>
<dbReference type="AlphaFoldDB" id="A0AAJ0GJJ8"/>
<dbReference type="Gene3D" id="1.20.1740.10">
    <property type="entry name" value="Amino acid/polyamine transporter I"/>
    <property type="match status" value="1"/>
</dbReference>
<proteinExistence type="predicted"/>
<comment type="subcellular location">
    <subcellularLocation>
        <location evidence="1">Membrane</location>
        <topology evidence="1">Multi-pass membrane protein</topology>
    </subcellularLocation>
</comment>
<evidence type="ECO:0000256" key="6">
    <source>
        <dbReference type="SAM" id="Phobius"/>
    </source>
</evidence>
<accession>A0AAJ0GJJ8</accession>
<dbReference type="PANTHER" id="PTHR45649">
    <property type="entry name" value="AMINO-ACID PERMEASE BAT1"/>
    <property type="match status" value="1"/>
</dbReference>
<keyword evidence="2" id="KW-0813">Transport</keyword>
<feature type="transmembrane region" description="Helical" evidence="6">
    <location>
        <begin position="238"/>
        <end position="263"/>
    </location>
</feature>
<evidence type="ECO:0000256" key="1">
    <source>
        <dbReference type="ARBA" id="ARBA00004141"/>
    </source>
</evidence>
<dbReference type="PIRSF" id="PIRSF006060">
    <property type="entry name" value="AA_transporter"/>
    <property type="match status" value="1"/>
</dbReference>
<keyword evidence="8" id="KW-1185">Reference proteome</keyword>
<feature type="transmembrane region" description="Helical" evidence="6">
    <location>
        <begin position="275"/>
        <end position="294"/>
    </location>
</feature>
<evidence type="ECO:0000256" key="2">
    <source>
        <dbReference type="ARBA" id="ARBA00022448"/>
    </source>
</evidence>
<dbReference type="InterPro" id="IPR002293">
    <property type="entry name" value="AA/rel_permease1"/>
</dbReference>
<feature type="transmembrane region" description="Helical" evidence="6">
    <location>
        <begin position="67"/>
        <end position="92"/>
    </location>
</feature>
<feature type="transmembrane region" description="Helical" evidence="6">
    <location>
        <begin position="122"/>
        <end position="143"/>
    </location>
</feature>
<organism evidence="7 8">
    <name type="scientific">Extremus antarcticus</name>
    <dbReference type="NCBI Taxonomy" id="702011"/>
    <lineage>
        <taxon>Eukaryota</taxon>
        <taxon>Fungi</taxon>
        <taxon>Dikarya</taxon>
        <taxon>Ascomycota</taxon>
        <taxon>Pezizomycotina</taxon>
        <taxon>Dothideomycetes</taxon>
        <taxon>Dothideomycetidae</taxon>
        <taxon>Mycosphaerellales</taxon>
        <taxon>Extremaceae</taxon>
        <taxon>Extremus</taxon>
    </lineage>
</organism>
<dbReference type="EMBL" id="JAWDJX010000001">
    <property type="protein sequence ID" value="KAK3058733.1"/>
    <property type="molecule type" value="Genomic_DNA"/>
</dbReference>
<feature type="transmembrane region" description="Helical" evidence="6">
    <location>
        <begin position="204"/>
        <end position="226"/>
    </location>
</feature>
<evidence type="ECO:0000256" key="5">
    <source>
        <dbReference type="ARBA" id="ARBA00023136"/>
    </source>
</evidence>
<dbReference type="GO" id="GO:0016020">
    <property type="term" value="C:membrane"/>
    <property type="evidence" value="ECO:0007669"/>
    <property type="project" value="UniProtKB-SubCell"/>
</dbReference>
<gene>
    <name evidence="7" type="primary">HNM1_1</name>
    <name evidence="7" type="ORF">LTR09_000298</name>
</gene>
<comment type="caution">
    <text evidence="7">The sequence shown here is derived from an EMBL/GenBank/DDBJ whole genome shotgun (WGS) entry which is preliminary data.</text>
</comment>
<evidence type="ECO:0000313" key="8">
    <source>
        <dbReference type="Proteomes" id="UP001271007"/>
    </source>
</evidence>